<dbReference type="KEGG" id="lft:FG051_00680"/>
<evidence type="ECO:0000256" key="1">
    <source>
        <dbReference type="SAM" id="Phobius"/>
    </source>
</evidence>
<dbReference type="AlphaFoldDB" id="A0A5B7SZL9"/>
<gene>
    <name evidence="3" type="ORF">FG051_00680</name>
</gene>
<keyword evidence="1" id="KW-0812">Transmembrane</keyword>
<dbReference type="SUPFAM" id="SSF49344">
    <property type="entry name" value="CBD9-like"/>
    <property type="match status" value="1"/>
</dbReference>
<evidence type="ECO:0000256" key="2">
    <source>
        <dbReference type="SAM" id="SignalP"/>
    </source>
</evidence>
<dbReference type="STRING" id="1423818.FC88_GL000620"/>
<dbReference type="Proteomes" id="UP000310673">
    <property type="component" value="Chromosome"/>
</dbReference>
<keyword evidence="1" id="KW-1133">Transmembrane helix</keyword>
<sequence>MRKIIFTLMILFGVGMSFEPTVVSAATDDFNIKIDGKFSDWDDKPKHDVYYDFGPVKEASLLADDKYIYYYVSTSKSHKDTLGFQTIDYQLKIGNRQHVIYVKNAWDIKPNKNTKVLLQDTSNGDRNLVNSSAIVHRFVGPGYDYAIMECRIPYEELDVAPMAGQEISMKTPQLGTQVIMAAGGSTGPYVLAGVGISIAAFGIFKYRKRKIVK</sequence>
<feature type="signal peptide" evidence="2">
    <location>
        <begin position="1"/>
        <end position="25"/>
    </location>
</feature>
<accession>A0A5B7SZL9</accession>
<dbReference type="NCBIfam" id="TIGR04145">
    <property type="entry name" value="Firmicu_CTERM"/>
    <property type="match status" value="1"/>
</dbReference>
<feature type="transmembrane region" description="Helical" evidence="1">
    <location>
        <begin position="178"/>
        <end position="204"/>
    </location>
</feature>
<dbReference type="InterPro" id="IPR026409">
    <property type="entry name" value="Firmicu_CTERM"/>
</dbReference>
<name>A0A5B7SZL9_9LACO</name>
<reference evidence="3 4" key="1">
    <citation type="submission" date="2019-05" db="EMBL/GenBank/DDBJ databases">
        <title>Genome Sequence of Lactobacillus futsaii Y97, a Potential Probiotic Strain Isolated from the Futsai of Taiwan.</title>
        <authorList>
            <person name="Du X."/>
        </authorList>
    </citation>
    <scope>NUCLEOTIDE SEQUENCE [LARGE SCALE GENOMIC DNA]</scope>
    <source>
        <strain evidence="3 4">Y97</strain>
    </source>
</reference>
<protein>
    <submittedName>
        <fullName evidence="3">Firmicu-CTERM sorting domain-containing protein</fullName>
    </submittedName>
</protein>
<evidence type="ECO:0000313" key="3">
    <source>
        <dbReference type="EMBL" id="QCX23704.1"/>
    </source>
</evidence>
<evidence type="ECO:0000313" key="4">
    <source>
        <dbReference type="Proteomes" id="UP000310673"/>
    </source>
</evidence>
<organism evidence="3 4">
    <name type="scientific">Companilactobacillus futsaii</name>
    <dbReference type="NCBI Taxonomy" id="938155"/>
    <lineage>
        <taxon>Bacteria</taxon>
        <taxon>Bacillati</taxon>
        <taxon>Bacillota</taxon>
        <taxon>Bacilli</taxon>
        <taxon>Lactobacillales</taxon>
        <taxon>Lactobacillaceae</taxon>
        <taxon>Companilactobacillus</taxon>
    </lineage>
</organism>
<keyword evidence="2" id="KW-0732">Signal</keyword>
<feature type="chain" id="PRO_5022779583" evidence="2">
    <location>
        <begin position="26"/>
        <end position="213"/>
    </location>
</feature>
<keyword evidence="1" id="KW-0472">Membrane</keyword>
<dbReference type="RefSeq" id="WP_057812248.1">
    <property type="nucleotide sequence ID" value="NZ_CP040736.1"/>
</dbReference>
<proteinExistence type="predicted"/>
<dbReference type="EMBL" id="CP040736">
    <property type="protein sequence ID" value="QCX23704.1"/>
    <property type="molecule type" value="Genomic_DNA"/>
</dbReference>